<proteinExistence type="predicted"/>
<gene>
    <name evidence="2" type="ORF">X777_13020</name>
</gene>
<accession>A0A026X094</accession>
<dbReference type="AlphaFoldDB" id="A0A026X094"/>
<keyword evidence="3" id="KW-1185">Reference proteome</keyword>
<evidence type="ECO:0000313" key="3">
    <source>
        <dbReference type="Proteomes" id="UP000053097"/>
    </source>
</evidence>
<evidence type="ECO:0000256" key="1">
    <source>
        <dbReference type="SAM" id="MobiDB-lite"/>
    </source>
</evidence>
<feature type="region of interest" description="Disordered" evidence="1">
    <location>
        <begin position="25"/>
        <end position="45"/>
    </location>
</feature>
<dbReference type="Proteomes" id="UP000053097">
    <property type="component" value="Unassembled WGS sequence"/>
</dbReference>
<feature type="compositionally biased region" description="Basic and acidic residues" evidence="1">
    <location>
        <begin position="31"/>
        <end position="43"/>
    </location>
</feature>
<evidence type="ECO:0000313" key="2">
    <source>
        <dbReference type="EMBL" id="EZA60819.1"/>
    </source>
</evidence>
<dbReference type="EMBL" id="KK107064">
    <property type="protein sequence ID" value="EZA60819.1"/>
    <property type="molecule type" value="Genomic_DNA"/>
</dbReference>
<reference evidence="2 3" key="1">
    <citation type="journal article" date="2014" name="Curr. Biol.">
        <title>The genome of the clonal raider ant Cerapachys biroi.</title>
        <authorList>
            <person name="Oxley P.R."/>
            <person name="Ji L."/>
            <person name="Fetter-Pruneda I."/>
            <person name="McKenzie S.K."/>
            <person name="Li C."/>
            <person name="Hu H."/>
            <person name="Zhang G."/>
            <person name="Kronauer D.J."/>
        </authorList>
    </citation>
    <scope>NUCLEOTIDE SEQUENCE [LARGE SCALE GENOMIC DNA]</scope>
</reference>
<organism evidence="2 3">
    <name type="scientific">Ooceraea biroi</name>
    <name type="common">Clonal raider ant</name>
    <name type="synonym">Cerapachys biroi</name>
    <dbReference type="NCBI Taxonomy" id="2015173"/>
    <lineage>
        <taxon>Eukaryota</taxon>
        <taxon>Metazoa</taxon>
        <taxon>Ecdysozoa</taxon>
        <taxon>Arthropoda</taxon>
        <taxon>Hexapoda</taxon>
        <taxon>Insecta</taxon>
        <taxon>Pterygota</taxon>
        <taxon>Neoptera</taxon>
        <taxon>Endopterygota</taxon>
        <taxon>Hymenoptera</taxon>
        <taxon>Apocrita</taxon>
        <taxon>Aculeata</taxon>
        <taxon>Formicoidea</taxon>
        <taxon>Formicidae</taxon>
        <taxon>Dorylinae</taxon>
        <taxon>Ooceraea</taxon>
    </lineage>
</organism>
<name>A0A026X094_OOCBI</name>
<protein>
    <submittedName>
        <fullName evidence="2">Uncharacterized protein</fullName>
    </submittedName>
</protein>
<sequence length="69" mass="7727">MTAYADKRGQSDEDRPSTIANAKNIAFNNAKENEGHSPSDRPIRSKGVLINELSHLRELEYRPPSATFL</sequence>